<dbReference type="AlphaFoldDB" id="A0AAJ0GNR7"/>
<sequence>MESMESDEESRMIMPKAQPAASELEIDESSRALDERSHHGANKPIWDLYANTNLCAAVRCLFSIPMLGSAARIVASTEPISTVFPFAAYALGCAILHVLLAAHRTVRPRSLTSALPSQLYMTIIAISPAALLAASLYGFTVLAMTREHYDERDPQGELVRCGSKYGSRKCRPKTHAADIYDMTIVCTSFAFAAL</sequence>
<dbReference type="EMBL" id="JAUDZG010000006">
    <property type="protein sequence ID" value="KAK3303352.1"/>
    <property type="molecule type" value="Genomic_DNA"/>
</dbReference>
<feature type="region of interest" description="Disordered" evidence="1">
    <location>
        <begin position="1"/>
        <end position="33"/>
    </location>
</feature>
<keyword evidence="2" id="KW-0472">Membrane</keyword>
<keyword evidence="4" id="KW-1185">Reference proteome</keyword>
<evidence type="ECO:0000256" key="2">
    <source>
        <dbReference type="SAM" id="Phobius"/>
    </source>
</evidence>
<keyword evidence="2" id="KW-1133">Transmembrane helix</keyword>
<evidence type="ECO:0000313" key="4">
    <source>
        <dbReference type="Proteomes" id="UP001273166"/>
    </source>
</evidence>
<evidence type="ECO:0000313" key="3">
    <source>
        <dbReference type="EMBL" id="KAK3303352.1"/>
    </source>
</evidence>
<protein>
    <submittedName>
        <fullName evidence="3">Uncharacterized protein</fullName>
    </submittedName>
</protein>
<dbReference type="RefSeq" id="XP_062719132.1">
    <property type="nucleotide sequence ID" value="XM_062863472.1"/>
</dbReference>
<organism evidence="3 4">
    <name type="scientific">Chaetomium strumarium</name>
    <dbReference type="NCBI Taxonomy" id="1170767"/>
    <lineage>
        <taxon>Eukaryota</taxon>
        <taxon>Fungi</taxon>
        <taxon>Dikarya</taxon>
        <taxon>Ascomycota</taxon>
        <taxon>Pezizomycotina</taxon>
        <taxon>Sordariomycetes</taxon>
        <taxon>Sordariomycetidae</taxon>
        <taxon>Sordariales</taxon>
        <taxon>Chaetomiaceae</taxon>
        <taxon>Chaetomium</taxon>
    </lineage>
</organism>
<accession>A0AAJ0GNR7</accession>
<evidence type="ECO:0000256" key="1">
    <source>
        <dbReference type="SAM" id="MobiDB-lite"/>
    </source>
</evidence>
<keyword evidence="2" id="KW-0812">Transmembrane</keyword>
<dbReference type="GeneID" id="87882301"/>
<feature type="transmembrane region" description="Helical" evidence="2">
    <location>
        <begin position="120"/>
        <end position="142"/>
    </location>
</feature>
<name>A0AAJ0GNR7_9PEZI</name>
<reference evidence="3" key="1">
    <citation type="journal article" date="2023" name="Mol. Phylogenet. Evol.">
        <title>Genome-scale phylogeny and comparative genomics of the fungal order Sordariales.</title>
        <authorList>
            <person name="Hensen N."/>
            <person name="Bonometti L."/>
            <person name="Westerberg I."/>
            <person name="Brannstrom I.O."/>
            <person name="Guillou S."/>
            <person name="Cros-Aarteil S."/>
            <person name="Calhoun S."/>
            <person name="Haridas S."/>
            <person name="Kuo A."/>
            <person name="Mondo S."/>
            <person name="Pangilinan J."/>
            <person name="Riley R."/>
            <person name="LaButti K."/>
            <person name="Andreopoulos B."/>
            <person name="Lipzen A."/>
            <person name="Chen C."/>
            <person name="Yan M."/>
            <person name="Daum C."/>
            <person name="Ng V."/>
            <person name="Clum A."/>
            <person name="Steindorff A."/>
            <person name="Ohm R.A."/>
            <person name="Martin F."/>
            <person name="Silar P."/>
            <person name="Natvig D.O."/>
            <person name="Lalanne C."/>
            <person name="Gautier V."/>
            <person name="Ament-Velasquez S.L."/>
            <person name="Kruys A."/>
            <person name="Hutchinson M.I."/>
            <person name="Powell A.J."/>
            <person name="Barry K."/>
            <person name="Miller A.N."/>
            <person name="Grigoriev I.V."/>
            <person name="Debuchy R."/>
            <person name="Gladieux P."/>
            <person name="Hiltunen Thoren M."/>
            <person name="Johannesson H."/>
        </authorList>
    </citation>
    <scope>NUCLEOTIDE SEQUENCE</scope>
    <source>
        <strain evidence="3">CBS 333.67</strain>
    </source>
</reference>
<feature type="transmembrane region" description="Helical" evidence="2">
    <location>
        <begin position="82"/>
        <end position="100"/>
    </location>
</feature>
<gene>
    <name evidence="3" type="ORF">B0T15DRAFT_271817</name>
</gene>
<comment type="caution">
    <text evidence="3">The sequence shown here is derived from an EMBL/GenBank/DDBJ whole genome shotgun (WGS) entry which is preliminary data.</text>
</comment>
<dbReference type="Proteomes" id="UP001273166">
    <property type="component" value="Unassembled WGS sequence"/>
</dbReference>
<proteinExistence type="predicted"/>
<reference evidence="3" key="2">
    <citation type="submission" date="2023-06" db="EMBL/GenBank/DDBJ databases">
        <authorList>
            <consortium name="Lawrence Berkeley National Laboratory"/>
            <person name="Mondo S.J."/>
            <person name="Hensen N."/>
            <person name="Bonometti L."/>
            <person name="Westerberg I."/>
            <person name="Brannstrom I.O."/>
            <person name="Guillou S."/>
            <person name="Cros-Aarteil S."/>
            <person name="Calhoun S."/>
            <person name="Haridas S."/>
            <person name="Kuo A."/>
            <person name="Pangilinan J."/>
            <person name="Riley R."/>
            <person name="Labutti K."/>
            <person name="Andreopoulos B."/>
            <person name="Lipzen A."/>
            <person name="Chen C."/>
            <person name="Yanf M."/>
            <person name="Daum C."/>
            <person name="Ng V."/>
            <person name="Clum A."/>
            <person name="Steindorff A."/>
            <person name="Ohm R."/>
            <person name="Martin F."/>
            <person name="Silar P."/>
            <person name="Natvig D."/>
            <person name="Lalanne C."/>
            <person name="Gautier V."/>
            <person name="Ament-Velasquez S.L."/>
            <person name="Kruys A."/>
            <person name="Hutchinson M.I."/>
            <person name="Powell A.J."/>
            <person name="Barry K."/>
            <person name="Miller A.N."/>
            <person name="Grigoriev I.V."/>
            <person name="Debuchy R."/>
            <person name="Gladieux P."/>
            <person name="Thoren M.H."/>
            <person name="Johannesson H."/>
        </authorList>
    </citation>
    <scope>NUCLEOTIDE SEQUENCE</scope>
    <source>
        <strain evidence="3">CBS 333.67</strain>
    </source>
</reference>